<sequence>MQAATTTTTVRAHPHMKPPSGVGLLPPAASSSPRQLPRFSVPEPEGDRHGSHVAAGGGGANHHASPTTGTSTARHFGRAIIMPNLKPPVTTTAHALEYREEIMKALPPGRKSGVVCAVKLYPAGATTNSQDGVTDIGKCLPVLKEMVRQEMPLLVHGEVTDPHVDTFDREKVFIDRILAPLVKKLPQLKIVMEHITTMDEVNFIESCEEGHVAATVTPQHLLLNRNALFQGGLQPHNYCLPGLKKRDSLYVAITDKLFYLLQQVGVDGTFLALTVLPHDKRNKERSCGCAGIYSAPIALSLYAKVFEEAGALDKLEAFTSFNGPDFYGLPRNTSKIVPRKNAWKVPATYTYSSGEIVPMFTGSTLEWLPSDQTEE</sequence>
<gene>
    <name evidence="5" type="ORF">SETIT_5G316400v2</name>
</gene>
<dbReference type="GO" id="GO:0019856">
    <property type="term" value="P:pyrimidine nucleobase biosynthetic process"/>
    <property type="evidence" value="ECO:0007669"/>
    <property type="project" value="InterPro"/>
</dbReference>
<dbReference type="InterPro" id="IPR006680">
    <property type="entry name" value="Amidohydro-rel"/>
</dbReference>
<evidence type="ECO:0000259" key="4">
    <source>
        <dbReference type="Pfam" id="PF01979"/>
    </source>
</evidence>
<dbReference type="InterPro" id="IPR004721">
    <property type="entry name" value="DHOdimr"/>
</dbReference>
<dbReference type="PANTHER" id="PTHR43137">
    <property type="entry name" value="DIHYDROOROTASE"/>
    <property type="match status" value="1"/>
</dbReference>
<dbReference type="EC" id="3.5.2.3" evidence="2"/>
<dbReference type="Gene3D" id="3.20.20.140">
    <property type="entry name" value="Metal-dependent hydrolases"/>
    <property type="match status" value="1"/>
</dbReference>
<name>A0A368RB09_SETIT</name>
<reference evidence="5" key="1">
    <citation type="journal article" date="2012" name="Nat. Biotechnol.">
        <title>Reference genome sequence of the model plant Setaria.</title>
        <authorList>
            <person name="Bennetzen J.L."/>
            <person name="Schmutz J."/>
            <person name="Wang H."/>
            <person name="Percifield R."/>
            <person name="Hawkins J."/>
            <person name="Pontaroli A.C."/>
            <person name="Estep M."/>
            <person name="Feng L."/>
            <person name="Vaughn J.N."/>
            <person name="Grimwood J."/>
            <person name="Jenkins J."/>
            <person name="Barry K."/>
            <person name="Lindquist E."/>
            <person name="Hellsten U."/>
            <person name="Deshpande S."/>
            <person name="Wang X."/>
            <person name="Wu X."/>
            <person name="Mitros T."/>
            <person name="Triplett J."/>
            <person name="Yang X."/>
            <person name="Ye C.Y."/>
            <person name="Mauro-Herrera M."/>
            <person name="Wang L."/>
            <person name="Li P."/>
            <person name="Sharma M."/>
            <person name="Sharma R."/>
            <person name="Ronald P.C."/>
            <person name="Panaud O."/>
            <person name="Kellogg E.A."/>
            <person name="Brutnell T.P."/>
            <person name="Doust A.N."/>
            <person name="Tuskan G.A."/>
            <person name="Rokhsar D."/>
            <person name="Devos K.M."/>
        </authorList>
    </citation>
    <scope>NUCLEOTIDE SEQUENCE [LARGE SCALE GENOMIC DNA]</scope>
    <source>
        <strain evidence="5">Yugu1</strain>
    </source>
</reference>
<feature type="compositionally biased region" description="Polar residues" evidence="3">
    <location>
        <begin position="1"/>
        <end position="10"/>
    </location>
</feature>
<dbReference type="UniPathway" id="UPA00070">
    <property type="reaction ID" value="UER00117"/>
</dbReference>
<dbReference type="PANTHER" id="PTHR43137:SF1">
    <property type="entry name" value="DIHYDROOROTASE"/>
    <property type="match status" value="1"/>
</dbReference>
<organism evidence="5">
    <name type="scientific">Setaria italica</name>
    <name type="common">Foxtail millet</name>
    <name type="synonym">Panicum italicum</name>
    <dbReference type="NCBI Taxonomy" id="4555"/>
    <lineage>
        <taxon>Eukaryota</taxon>
        <taxon>Viridiplantae</taxon>
        <taxon>Streptophyta</taxon>
        <taxon>Embryophyta</taxon>
        <taxon>Tracheophyta</taxon>
        <taxon>Spermatophyta</taxon>
        <taxon>Magnoliopsida</taxon>
        <taxon>Liliopsida</taxon>
        <taxon>Poales</taxon>
        <taxon>Poaceae</taxon>
        <taxon>PACMAD clade</taxon>
        <taxon>Panicoideae</taxon>
        <taxon>Panicodae</taxon>
        <taxon>Paniceae</taxon>
        <taxon>Cenchrinae</taxon>
        <taxon>Setaria</taxon>
    </lineage>
</organism>
<dbReference type="OrthoDB" id="1670005at2759"/>
<dbReference type="EMBL" id="CM003532">
    <property type="protein sequence ID" value="RCV27333.1"/>
    <property type="molecule type" value="Genomic_DNA"/>
</dbReference>
<evidence type="ECO:0000313" key="5">
    <source>
        <dbReference type="EMBL" id="RCV27333.1"/>
    </source>
</evidence>
<dbReference type="InterPro" id="IPR032466">
    <property type="entry name" value="Metal_Hydrolase"/>
</dbReference>
<comment type="pathway">
    <text evidence="1">Pyrimidine metabolism; UMP biosynthesis via de novo pathway; (S)-dihydroorotate from bicarbonate: step 3/3.</text>
</comment>
<dbReference type="SUPFAM" id="SSF51556">
    <property type="entry name" value="Metallo-dependent hydrolases"/>
    <property type="match status" value="1"/>
</dbReference>
<dbReference type="AlphaFoldDB" id="A0A368RB09"/>
<accession>A0A368RB09</accession>
<reference evidence="5" key="2">
    <citation type="submission" date="2015-07" db="EMBL/GenBank/DDBJ databases">
        <authorList>
            <person name="Noorani M."/>
        </authorList>
    </citation>
    <scope>NUCLEOTIDE SEQUENCE</scope>
    <source>
        <strain evidence="5">Yugu1</strain>
    </source>
</reference>
<dbReference type="GO" id="GO:0004151">
    <property type="term" value="F:dihydroorotase activity"/>
    <property type="evidence" value="ECO:0007669"/>
    <property type="project" value="UniProtKB-EC"/>
</dbReference>
<evidence type="ECO:0000256" key="2">
    <source>
        <dbReference type="ARBA" id="ARBA00012860"/>
    </source>
</evidence>
<dbReference type="Pfam" id="PF01979">
    <property type="entry name" value="Amidohydro_1"/>
    <property type="match status" value="1"/>
</dbReference>
<feature type="domain" description="Amidohydrolase-related" evidence="4">
    <location>
        <begin position="92"/>
        <end position="347"/>
    </location>
</feature>
<evidence type="ECO:0000256" key="3">
    <source>
        <dbReference type="SAM" id="MobiDB-lite"/>
    </source>
</evidence>
<proteinExistence type="predicted"/>
<feature type="region of interest" description="Disordered" evidence="3">
    <location>
        <begin position="1"/>
        <end position="72"/>
    </location>
</feature>
<protein>
    <recommendedName>
        <fullName evidence="2">dihydroorotase</fullName>
        <ecNumber evidence="2">3.5.2.3</ecNumber>
    </recommendedName>
</protein>
<dbReference type="GO" id="GO:0044205">
    <property type="term" value="P:'de novo' UMP biosynthetic process"/>
    <property type="evidence" value="ECO:0007669"/>
    <property type="project" value="UniProtKB-UniPathway"/>
</dbReference>
<dbReference type="STRING" id="4555.A0A368RB09"/>
<evidence type="ECO:0000256" key="1">
    <source>
        <dbReference type="ARBA" id="ARBA00004880"/>
    </source>
</evidence>